<sequence length="234" mass="26245">MNTISKFLIGVIGLVPIGCAPAIKVPKFQPIISPDLSFFPEPGPILRLDYSNGQRSLRIEIQNRLAFYNRTPIQPNRIIFSESDISVPFWNAKANWEFQLSPCGPNDFLLHVSDGRWWIARINSGHCSFIADAQLELHKTFPVTDGAEIVGVTSHHLVYWFPNDPQFLFIQSVGLSDKPLKFKLPKRMGGINAVQEIQDSNNLLLRLWCHTGGLLPLFPGTPATAFIEIGKLQN</sequence>
<evidence type="ECO:0000313" key="2">
    <source>
        <dbReference type="Proteomes" id="UP001165089"/>
    </source>
</evidence>
<protein>
    <recommendedName>
        <fullName evidence="3">Lipoprotein</fullName>
    </recommendedName>
</protein>
<keyword evidence="2" id="KW-1185">Reference proteome</keyword>
<dbReference type="EMBL" id="BSDD01000001">
    <property type="protein sequence ID" value="GLH69398.1"/>
    <property type="molecule type" value="Genomic_DNA"/>
</dbReference>
<dbReference type="Proteomes" id="UP001165089">
    <property type="component" value="Unassembled WGS sequence"/>
</dbReference>
<evidence type="ECO:0008006" key="3">
    <source>
        <dbReference type="Google" id="ProtNLM"/>
    </source>
</evidence>
<accession>A0ABQ5Q3Y6</accession>
<proteinExistence type="predicted"/>
<name>A0ABQ5Q3Y6_9BACT</name>
<reference evidence="1 2" key="1">
    <citation type="journal article" date="2023" name="Antonie Van Leeuwenhoek">
        <title>Mesoterricola silvestris gen. nov., sp. nov., Mesoterricola sediminis sp. nov., Geothrix oryzae sp. nov., Geothrix edaphica sp. nov., Geothrix rubra sp. nov., and Geothrix limicola sp. nov., six novel members of Acidobacteriota isolated from soils.</title>
        <authorList>
            <person name="Itoh H."/>
            <person name="Sugisawa Y."/>
            <person name="Mise K."/>
            <person name="Xu Z."/>
            <person name="Kuniyasu M."/>
            <person name="Ushijima N."/>
            <person name="Kawano K."/>
            <person name="Kobayashi E."/>
            <person name="Shiratori Y."/>
            <person name="Masuda Y."/>
            <person name="Senoo K."/>
        </authorList>
    </citation>
    <scope>NUCLEOTIDE SEQUENCE [LARGE SCALE GENOMIC DNA]</scope>
    <source>
        <strain evidence="1 2">Red803</strain>
    </source>
</reference>
<evidence type="ECO:0000313" key="1">
    <source>
        <dbReference type="EMBL" id="GLH69398.1"/>
    </source>
</evidence>
<gene>
    <name evidence="1" type="ORF">GETHPA_09310</name>
</gene>
<comment type="caution">
    <text evidence="1">The sequence shown here is derived from an EMBL/GenBank/DDBJ whole genome shotgun (WGS) entry which is preliminary data.</text>
</comment>
<organism evidence="1 2">
    <name type="scientific">Geothrix rubra</name>
    <dbReference type="NCBI Taxonomy" id="2927977"/>
    <lineage>
        <taxon>Bacteria</taxon>
        <taxon>Pseudomonadati</taxon>
        <taxon>Acidobacteriota</taxon>
        <taxon>Holophagae</taxon>
        <taxon>Holophagales</taxon>
        <taxon>Holophagaceae</taxon>
        <taxon>Geothrix</taxon>
    </lineage>
</organism>